<keyword evidence="1" id="KW-1133">Transmembrane helix</keyword>
<accession>A0A969WGG4</accession>
<dbReference type="Proteomes" id="UP000653472">
    <property type="component" value="Unassembled WGS sequence"/>
</dbReference>
<dbReference type="Gene3D" id="1.10.760.10">
    <property type="entry name" value="Cytochrome c-like domain"/>
    <property type="match status" value="1"/>
</dbReference>
<feature type="transmembrane region" description="Helical" evidence="1">
    <location>
        <begin position="255"/>
        <end position="274"/>
    </location>
</feature>
<feature type="transmembrane region" description="Helical" evidence="1">
    <location>
        <begin position="123"/>
        <end position="141"/>
    </location>
</feature>
<dbReference type="GO" id="GO:0020037">
    <property type="term" value="F:heme binding"/>
    <property type="evidence" value="ECO:0007669"/>
    <property type="project" value="InterPro"/>
</dbReference>
<feature type="transmembrane region" description="Helical" evidence="1">
    <location>
        <begin position="15"/>
        <end position="34"/>
    </location>
</feature>
<feature type="transmembrane region" description="Helical" evidence="1">
    <location>
        <begin position="91"/>
        <end position="111"/>
    </location>
</feature>
<proteinExistence type="predicted"/>
<keyword evidence="4" id="KW-1185">Reference proteome</keyword>
<keyword evidence="1" id="KW-0812">Transmembrane</keyword>
<dbReference type="SUPFAM" id="SSF46626">
    <property type="entry name" value="Cytochrome c"/>
    <property type="match status" value="1"/>
</dbReference>
<protein>
    <submittedName>
        <fullName evidence="3">Urate hydroxylase PuuD</fullName>
    </submittedName>
</protein>
<keyword evidence="1" id="KW-0472">Membrane</keyword>
<gene>
    <name evidence="3" type="ORF">G7Y82_18155</name>
</gene>
<feature type="transmembrane region" description="Helical" evidence="1">
    <location>
        <begin position="179"/>
        <end position="198"/>
    </location>
</feature>
<dbReference type="GO" id="GO:0009055">
    <property type="term" value="F:electron transfer activity"/>
    <property type="evidence" value="ECO:0007669"/>
    <property type="project" value="InterPro"/>
</dbReference>
<dbReference type="EMBL" id="JAAVXB010000013">
    <property type="protein sequence ID" value="NKF24240.1"/>
    <property type="molecule type" value="Genomic_DNA"/>
</dbReference>
<feature type="transmembrane region" description="Helical" evidence="1">
    <location>
        <begin position="286"/>
        <end position="304"/>
    </location>
</feature>
<evidence type="ECO:0000313" key="4">
    <source>
        <dbReference type="Proteomes" id="UP000653472"/>
    </source>
</evidence>
<dbReference type="Pfam" id="PF06181">
    <property type="entry name" value="Urate_ox_N"/>
    <property type="match status" value="1"/>
</dbReference>
<feature type="domain" description="Urate oxidase N-terminal" evidence="2">
    <location>
        <begin position="3"/>
        <end position="302"/>
    </location>
</feature>
<organism evidence="3 4">
    <name type="scientific">Solimonas marina</name>
    <dbReference type="NCBI Taxonomy" id="2714601"/>
    <lineage>
        <taxon>Bacteria</taxon>
        <taxon>Pseudomonadati</taxon>
        <taxon>Pseudomonadota</taxon>
        <taxon>Gammaproteobacteria</taxon>
        <taxon>Nevskiales</taxon>
        <taxon>Nevskiaceae</taxon>
        <taxon>Solimonas</taxon>
    </lineage>
</organism>
<evidence type="ECO:0000313" key="3">
    <source>
        <dbReference type="EMBL" id="NKF24240.1"/>
    </source>
</evidence>
<evidence type="ECO:0000259" key="2">
    <source>
        <dbReference type="Pfam" id="PF06181"/>
    </source>
</evidence>
<feature type="transmembrane region" description="Helical" evidence="1">
    <location>
        <begin position="153"/>
        <end position="173"/>
    </location>
</feature>
<dbReference type="RefSeq" id="WP_168149567.1">
    <property type="nucleotide sequence ID" value="NZ_JAAVXB010000013.1"/>
</dbReference>
<dbReference type="AlphaFoldDB" id="A0A969WGG4"/>
<comment type="caution">
    <text evidence="3">The sequence shown here is derived from an EMBL/GenBank/DDBJ whole genome shotgun (WGS) entry which is preliminary data.</text>
</comment>
<dbReference type="InterPro" id="IPR010389">
    <property type="entry name" value="Urate_ox_N"/>
</dbReference>
<dbReference type="InterPro" id="IPR036909">
    <property type="entry name" value="Cyt_c-like_dom_sf"/>
</dbReference>
<name>A0A969WGG4_9GAMM</name>
<reference evidence="3" key="1">
    <citation type="submission" date="2020-03" db="EMBL/GenBank/DDBJ databases">
        <title>Solimonas marina sp. nov., isolated from deep seawater of the Pacific Ocean.</title>
        <authorList>
            <person name="Liu X."/>
            <person name="Lai Q."/>
            <person name="Sun F."/>
            <person name="Gai Y."/>
            <person name="Li G."/>
            <person name="Shao Z."/>
        </authorList>
    </citation>
    <scope>NUCLEOTIDE SEQUENCE</scope>
    <source>
        <strain evidence="3">C16B3</strain>
    </source>
</reference>
<sequence length="422" mass="45810">MEAYLLEWLNLLGRWAHIIVGIAWIGASFYFVWLDNHLLSPADPKARERGVAGELWAVHGGGFYHSQKYRVAPAQLPAHLHWFYWEAYSTWLTGFFMLCVIYYGAPTLYLIDPSVMALAPWQAIAIGLGTLVGGWLIYDGLCRSPLGRDDRVLGAVLAVLLCLAAWGLCSVFSGRGAYIHFGALLGTMMVANVFFVIIPGQRRSVAAMREGRDPDPRDGLRGKQRSVHNTYFTLPVLFTMISNHYATTWGSPHKVAALIGLTFAGAAIRAWFVLRHKAHERGGKTPIWSMLIGLAAIVVVVIVLRPASPTSAPISAAPAAGDASAASTGEPTAATPTLAAVQQIVEQRCVLCHAQHPKFAGFTAPPKGIALETADELRTNAALIRQQLASRAMPLGNITQMTDTERQTVLDWIAHQGQGASP</sequence>
<evidence type="ECO:0000256" key="1">
    <source>
        <dbReference type="SAM" id="Phobius"/>
    </source>
</evidence>